<dbReference type="SUPFAM" id="SSF54695">
    <property type="entry name" value="POZ domain"/>
    <property type="match status" value="1"/>
</dbReference>
<dbReference type="PANTHER" id="PTHR47843">
    <property type="entry name" value="BTB DOMAIN-CONTAINING PROTEIN-RELATED"/>
    <property type="match status" value="1"/>
</dbReference>
<gene>
    <name evidence="3" type="ORF">PRZ48_013522</name>
</gene>
<evidence type="ECO:0000313" key="4">
    <source>
        <dbReference type="Proteomes" id="UP001305779"/>
    </source>
</evidence>
<dbReference type="Pfam" id="PF00651">
    <property type="entry name" value="BTB"/>
    <property type="match status" value="1"/>
</dbReference>
<keyword evidence="4" id="KW-1185">Reference proteome</keyword>
<feature type="compositionally biased region" description="Basic and acidic residues" evidence="1">
    <location>
        <begin position="486"/>
        <end position="498"/>
    </location>
</feature>
<dbReference type="EMBL" id="JAXOVC010000012">
    <property type="protein sequence ID" value="KAK4495195.1"/>
    <property type="molecule type" value="Genomic_DNA"/>
</dbReference>
<organism evidence="3 4">
    <name type="scientific">Zasmidium cellare</name>
    <name type="common">Wine cellar mold</name>
    <name type="synonym">Racodium cellare</name>
    <dbReference type="NCBI Taxonomy" id="395010"/>
    <lineage>
        <taxon>Eukaryota</taxon>
        <taxon>Fungi</taxon>
        <taxon>Dikarya</taxon>
        <taxon>Ascomycota</taxon>
        <taxon>Pezizomycotina</taxon>
        <taxon>Dothideomycetes</taxon>
        <taxon>Dothideomycetidae</taxon>
        <taxon>Mycosphaerellales</taxon>
        <taxon>Mycosphaerellaceae</taxon>
        <taxon>Zasmidium</taxon>
    </lineage>
</organism>
<feature type="region of interest" description="Disordered" evidence="1">
    <location>
        <begin position="469"/>
        <end position="498"/>
    </location>
</feature>
<comment type="caution">
    <text evidence="3">The sequence shown here is derived from an EMBL/GenBank/DDBJ whole genome shotgun (WGS) entry which is preliminary data.</text>
</comment>
<proteinExistence type="predicted"/>
<feature type="domain" description="BTB" evidence="2">
    <location>
        <begin position="28"/>
        <end position="100"/>
    </location>
</feature>
<feature type="region of interest" description="Disordered" evidence="1">
    <location>
        <begin position="238"/>
        <end position="279"/>
    </location>
</feature>
<evidence type="ECO:0000259" key="2">
    <source>
        <dbReference type="PROSITE" id="PS50097"/>
    </source>
</evidence>
<protein>
    <recommendedName>
        <fullName evidence="2">BTB domain-containing protein</fullName>
    </recommendedName>
</protein>
<feature type="compositionally biased region" description="Basic and acidic residues" evidence="1">
    <location>
        <begin position="240"/>
        <end position="274"/>
    </location>
</feature>
<name>A0ABR0E1A3_ZASCE</name>
<dbReference type="Gene3D" id="3.30.710.10">
    <property type="entry name" value="Potassium Channel Kv1.1, Chain A"/>
    <property type="match status" value="1"/>
</dbReference>
<reference evidence="3 4" key="1">
    <citation type="journal article" date="2023" name="G3 (Bethesda)">
        <title>A chromosome-level genome assembly of Zasmidium syzygii isolated from banana leaves.</title>
        <authorList>
            <person name="van Westerhoven A.C."/>
            <person name="Mehrabi R."/>
            <person name="Talebi R."/>
            <person name="Steentjes M.B.F."/>
            <person name="Corcolon B."/>
            <person name="Chong P.A."/>
            <person name="Kema G.H.J."/>
            <person name="Seidl M.F."/>
        </authorList>
    </citation>
    <scope>NUCLEOTIDE SEQUENCE [LARGE SCALE GENOMIC DNA]</scope>
    <source>
        <strain evidence="3 4">P124</strain>
    </source>
</reference>
<evidence type="ECO:0000313" key="3">
    <source>
        <dbReference type="EMBL" id="KAK4495195.1"/>
    </source>
</evidence>
<evidence type="ECO:0000256" key="1">
    <source>
        <dbReference type="SAM" id="MobiDB-lite"/>
    </source>
</evidence>
<dbReference type="Proteomes" id="UP001305779">
    <property type="component" value="Unassembled WGS sequence"/>
</dbReference>
<dbReference type="CDD" id="cd18186">
    <property type="entry name" value="BTB_POZ_ZBTB_KLHL-like"/>
    <property type="match status" value="1"/>
</dbReference>
<accession>A0ABR0E1A3</accession>
<sequence length="498" mass="56704">MATKRGATGEEGSTAPPTKKLRTSFVLGDVVTVVVGKGDKETRFSVHKELLCSSSTFFRAATSGQWKESVDKSIKLREALPFAFRIYVEWLYEPAGDILDAVHALRPIRTDTIPKKRQDEGYALVKVWILGDFLGDCGFTNRVMKRLMELDMNQGNMFTDTVVKMILKECPSGSVLYRWMVNTSCAVFEPEFIDQCKGFAPTEFWLDMLKAYMATPRFHINRSMLPVPSQLSDYEQYDVNSKKEDGQKEEAKNEGNDQPEDTKEEGGKNDEEAHTGGMNRPISVIVTDGIAWESFTVNEIDIVDSPILNNKIVSSWLFQTHTIDITGHHPHYFNLYRRWLTGHEMSATLANLKDLAESVDPSLHKVNKGQYDAACLHFMVKSWLLGDHLQDSAFKNATVSTIMHLHINDASKIHEDTIITIATKCEESSGLYVWLVDTLVDIYAGETMRDRMSRWPQQLRDRMLERFMERAEKSPKKKKKAPSKAEFSKYEERVSKEG</sequence>
<dbReference type="PROSITE" id="PS50097">
    <property type="entry name" value="BTB"/>
    <property type="match status" value="1"/>
</dbReference>
<dbReference type="PANTHER" id="PTHR47843:SF2">
    <property type="entry name" value="BTB DOMAIN-CONTAINING PROTEIN"/>
    <property type="match status" value="1"/>
</dbReference>
<dbReference type="InterPro" id="IPR011333">
    <property type="entry name" value="SKP1/BTB/POZ_sf"/>
</dbReference>
<dbReference type="InterPro" id="IPR000210">
    <property type="entry name" value="BTB/POZ_dom"/>
</dbReference>